<evidence type="ECO:0000313" key="2">
    <source>
        <dbReference type="EMBL" id="QRC92214.1"/>
    </source>
</evidence>
<evidence type="ECO:0000256" key="1">
    <source>
        <dbReference type="SAM" id="SignalP"/>
    </source>
</evidence>
<dbReference type="OMA" id="QGFEFRF"/>
<accession>A0A7U2ESK2</accession>
<dbReference type="KEGG" id="pno:SNOG_02356"/>
<keyword evidence="3" id="KW-1185">Reference proteome</keyword>
<dbReference type="RefSeq" id="XP_001792964.1">
    <property type="nucleotide sequence ID" value="XM_001792912.1"/>
</dbReference>
<feature type="signal peptide" evidence="1">
    <location>
        <begin position="1"/>
        <end position="21"/>
    </location>
</feature>
<feature type="chain" id="PRO_5034065018" evidence="1">
    <location>
        <begin position="22"/>
        <end position="115"/>
    </location>
</feature>
<dbReference type="AlphaFoldDB" id="A0A7U2ESK2"/>
<dbReference type="VEuPathDB" id="FungiDB:JI435_023560"/>
<dbReference type="Proteomes" id="UP000663193">
    <property type="component" value="Chromosome 2"/>
</dbReference>
<evidence type="ECO:0000313" key="3">
    <source>
        <dbReference type="Proteomes" id="UP000663193"/>
    </source>
</evidence>
<dbReference type="OrthoDB" id="2129288at2759"/>
<sequence>MLSFNLNVLVTLTTLSAWGNAYTMTHYTGIQCRGGGLGKADVNPTSGCQRGFAGNAASVVVRAADNDKDFGNAVVFFSGSDCNPKDIMNNGDGFSDDGCFTANYGSYEVWELWKV</sequence>
<name>A0A7U2ESK2_PHANO</name>
<gene>
    <name evidence="2" type="ORF">JI435_023560</name>
</gene>
<dbReference type="EMBL" id="CP069024">
    <property type="protein sequence ID" value="QRC92214.1"/>
    <property type="molecule type" value="Genomic_DNA"/>
</dbReference>
<proteinExistence type="predicted"/>
<keyword evidence="1" id="KW-0732">Signal</keyword>
<protein>
    <submittedName>
        <fullName evidence="2">Uncharacterized protein</fullName>
    </submittedName>
</protein>
<organism evidence="2 3">
    <name type="scientific">Phaeosphaeria nodorum (strain SN15 / ATCC MYA-4574 / FGSC 10173)</name>
    <name type="common">Glume blotch fungus</name>
    <name type="synonym">Parastagonospora nodorum</name>
    <dbReference type="NCBI Taxonomy" id="321614"/>
    <lineage>
        <taxon>Eukaryota</taxon>
        <taxon>Fungi</taxon>
        <taxon>Dikarya</taxon>
        <taxon>Ascomycota</taxon>
        <taxon>Pezizomycotina</taxon>
        <taxon>Dothideomycetes</taxon>
        <taxon>Pleosporomycetidae</taxon>
        <taxon>Pleosporales</taxon>
        <taxon>Pleosporineae</taxon>
        <taxon>Phaeosphaeriaceae</taxon>
        <taxon>Parastagonospora</taxon>
    </lineage>
</organism>
<reference evidence="3" key="1">
    <citation type="journal article" date="2021" name="BMC Genomics">
        <title>Chromosome-level genome assembly and manually-curated proteome of model necrotroph Parastagonospora nodorum Sn15 reveals a genome-wide trove of candidate effector homologs, and redundancy of virulence-related functions within an accessory chromosome.</title>
        <authorList>
            <person name="Bertazzoni S."/>
            <person name="Jones D.A.B."/>
            <person name="Phan H.T."/>
            <person name="Tan K.-C."/>
            <person name="Hane J.K."/>
        </authorList>
    </citation>
    <scope>NUCLEOTIDE SEQUENCE [LARGE SCALE GENOMIC DNA]</scope>
    <source>
        <strain evidence="3">SN15 / ATCC MYA-4574 / FGSC 10173)</strain>
    </source>
</reference>